<dbReference type="OrthoDB" id="2678554at2"/>
<reference evidence="1 2" key="1">
    <citation type="submission" date="2017-04" db="EMBL/GenBank/DDBJ databases">
        <authorList>
            <person name="Afonso C.L."/>
            <person name="Miller P.J."/>
            <person name="Scott M.A."/>
            <person name="Spackman E."/>
            <person name="Goraichik I."/>
            <person name="Dimitrov K.M."/>
            <person name="Suarez D.L."/>
            <person name="Swayne D.E."/>
        </authorList>
    </citation>
    <scope>NUCLEOTIDE SEQUENCE [LARGE SCALE GENOMIC DNA]</scope>
    <source>
        <strain evidence="1 2">ToBE</strain>
    </source>
</reference>
<dbReference type="RefSeq" id="WP_084665611.1">
    <property type="nucleotide sequence ID" value="NZ_LT838272.1"/>
</dbReference>
<gene>
    <name evidence="1" type="ORF">SAMN00808754_2035</name>
</gene>
<dbReference type="AlphaFoldDB" id="A0A1W1VYL6"/>
<organism evidence="1 2">
    <name type="scientific">Thermanaeromonas toyohensis ToBE</name>
    <dbReference type="NCBI Taxonomy" id="698762"/>
    <lineage>
        <taxon>Bacteria</taxon>
        <taxon>Bacillati</taxon>
        <taxon>Bacillota</taxon>
        <taxon>Clostridia</taxon>
        <taxon>Neomoorellales</taxon>
        <taxon>Neomoorellaceae</taxon>
        <taxon>Thermanaeromonas</taxon>
    </lineage>
</organism>
<dbReference type="EMBL" id="LT838272">
    <property type="protein sequence ID" value="SMB97934.1"/>
    <property type="molecule type" value="Genomic_DNA"/>
</dbReference>
<proteinExistence type="predicted"/>
<evidence type="ECO:0000313" key="2">
    <source>
        <dbReference type="Proteomes" id="UP000192569"/>
    </source>
</evidence>
<evidence type="ECO:0000313" key="1">
    <source>
        <dbReference type="EMBL" id="SMB97934.1"/>
    </source>
</evidence>
<accession>A0A1W1VYL6</accession>
<dbReference type="STRING" id="698762.SAMN00808754_2035"/>
<name>A0A1W1VYL6_9FIRM</name>
<dbReference type="Proteomes" id="UP000192569">
    <property type="component" value="Chromosome I"/>
</dbReference>
<keyword evidence="2" id="KW-1185">Reference proteome</keyword>
<protein>
    <submittedName>
        <fullName evidence="1">Uncharacterized protein</fullName>
    </submittedName>
</protein>
<sequence>MTDPFKQLASLIDMRISERTARVISGLPCELGTITATGLKLDNFKHEIQHYYVADWLVQLHLPAFSLIGTATSPVDEQGNPLAGASTSQLTRYDFRAAQIKDVRVNLKAGLKPGERVLVVPINRGQEAIVIARVMAGA</sequence>